<dbReference type="AlphaFoldDB" id="A0AAW1GHC6"/>
<evidence type="ECO:0000256" key="2">
    <source>
        <dbReference type="ARBA" id="ARBA00022692"/>
    </source>
</evidence>
<dbReference type="Proteomes" id="UP001443914">
    <property type="component" value="Unassembled WGS sequence"/>
</dbReference>
<dbReference type="PANTHER" id="PTHR31234">
    <property type="entry name" value="LATE EMBRYOGENESIS ABUNDANT (LEA) HYDROXYPROLINE-RICH GLYCOPROTEIN FAMILY"/>
    <property type="match status" value="1"/>
</dbReference>
<keyword evidence="3 6" id="KW-1133">Transmembrane helix</keyword>
<reference evidence="8" key="1">
    <citation type="submission" date="2024-03" db="EMBL/GenBank/DDBJ databases">
        <title>WGS assembly of Saponaria officinalis var. Norfolk2.</title>
        <authorList>
            <person name="Jenkins J."/>
            <person name="Shu S."/>
            <person name="Grimwood J."/>
            <person name="Barry K."/>
            <person name="Goodstein D."/>
            <person name="Schmutz J."/>
            <person name="Leebens-Mack J."/>
            <person name="Osbourn A."/>
        </authorList>
    </citation>
    <scope>NUCLEOTIDE SEQUENCE [LARGE SCALE GENOMIC DNA]</scope>
    <source>
        <strain evidence="8">JIC</strain>
    </source>
</reference>
<evidence type="ECO:0000256" key="1">
    <source>
        <dbReference type="ARBA" id="ARBA00004167"/>
    </source>
</evidence>
<name>A0AAW1GHC6_SAPOF</name>
<evidence type="ECO:0000256" key="6">
    <source>
        <dbReference type="SAM" id="Phobius"/>
    </source>
</evidence>
<evidence type="ECO:0000256" key="5">
    <source>
        <dbReference type="SAM" id="MobiDB-lite"/>
    </source>
</evidence>
<comment type="caution">
    <text evidence="8">The sequence shown here is derived from an EMBL/GenBank/DDBJ whole genome shotgun (WGS) entry which is preliminary data.</text>
</comment>
<keyword evidence="2 6" id="KW-0812">Transmembrane</keyword>
<evidence type="ECO:0000256" key="4">
    <source>
        <dbReference type="ARBA" id="ARBA00023136"/>
    </source>
</evidence>
<sequence>MSEPKYPRDTPPVSGDYSTTKSFVETPPVSGEHHRRMSQDSFASSKMSYATNPGTYVIQVPKDQIYRVPPPENAHKFNQYTKRKTKRSCCRCCICSVISTLFILIILLGVTIGVLYLVYNPKVPSYAINSVHVKGVNLTVRNKVTPDFNVTVKTNNPNGKISIYYEQGSKISVYHDGLNLCNGELPAFYQPPKSVTVFSTEFSGPGFVLSKSARDKLRAQEKKGEVPLEMDVTVPVKIKAGSVKFWLMSMKVKCDVTVTALTGNTKVVSQRCKVDAKPW</sequence>
<comment type="subcellular location">
    <subcellularLocation>
        <location evidence="1">Membrane</location>
        <topology evidence="1">Single-pass membrane protein</topology>
    </subcellularLocation>
</comment>
<accession>A0AAW1GHC6</accession>
<evidence type="ECO:0000313" key="9">
    <source>
        <dbReference type="Proteomes" id="UP001443914"/>
    </source>
</evidence>
<dbReference type="PANTHER" id="PTHR31234:SF72">
    <property type="entry name" value="NDR1_HIN1-LIKE PROTEIN 6"/>
    <property type="match status" value="1"/>
</dbReference>
<keyword evidence="4 6" id="KW-0472">Membrane</keyword>
<dbReference type="InterPro" id="IPR004864">
    <property type="entry name" value="LEA_2"/>
</dbReference>
<dbReference type="EMBL" id="JBDFQZ010000014">
    <property type="protein sequence ID" value="KAK9664097.1"/>
    <property type="molecule type" value="Genomic_DNA"/>
</dbReference>
<keyword evidence="9" id="KW-1185">Reference proteome</keyword>
<dbReference type="GO" id="GO:0005886">
    <property type="term" value="C:plasma membrane"/>
    <property type="evidence" value="ECO:0007669"/>
    <property type="project" value="TreeGrafter"/>
</dbReference>
<feature type="transmembrane region" description="Helical" evidence="6">
    <location>
        <begin position="92"/>
        <end position="119"/>
    </location>
</feature>
<dbReference type="GO" id="GO:0098542">
    <property type="term" value="P:defense response to other organism"/>
    <property type="evidence" value="ECO:0007669"/>
    <property type="project" value="InterPro"/>
</dbReference>
<evidence type="ECO:0000259" key="7">
    <source>
        <dbReference type="Pfam" id="PF03168"/>
    </source>
</evidence>
<dbReference type="Pfam" id="PF03168">
    <property type="entry name" value="LEA_2"/>
    <property type="match status" value="1"/>
</dbReference>
<protein>
    <recommendedName>
        <fullName evidence="7">Late embryogenesis abundant protein LEA-2 subgroup domain-containing protein</fullName>
    </recommendedName>
</protein>
<dbReference type="InterPro" id="IPR044839">
    <property type="entry name" value="NDR1-like"/>
</dbReference>
<organism evidence="8 9">
    <name type="scientific">Saponaria officinalis</name>
    <name type="common">Common soapwort</name>
    <name type="synonym">Lychnis saponaria</name>
    <dbReference type="NCBI Taxonomy" id="3572"/>
    <lineage>
        <taxon>Eukaryota</taxon>
        <taxon>Viridiplantae</taxon>
        <taxon>Streptophyta</taxon>
        <taxon>Embryophyta</taxon>
        <taxon>Tracheophyta</taxon>
        <taxon>Spermatophyta</taxon>
        <taxon>Magnoliopsida</taxon>
        <taxon>eudicotyledons</taxon>
        <taxon>Gunneridae</taxon>
        <taxon>Pentapetalae</taxon>
        <taxon>Caryophyllales</taxon>
        <taxon>Caryophyllaceae</taxon>
        <taxon>Caryophylleae</taxon>
        <taxon>Saponaria</taxon>
    </lineage>
</organism>
<evidence type="ECO:0000313" key="8">
    <source>
        <dbReference type="EMBL" id="KAK9664097.1"/>
    </source>
</evidence>
<feature type="domain" description="Late embryogenesis abundant protein LEA-2 subgroup" evidence="7">
    <location>
        <begin position="151"/>
        <end position="254"/>
    </location>
</feature>
<gene>
    <name evidence="8" type="ORF">RND81_14G019400</name>
</gene>
<dbReference type="SUPFAM" id="SSF117070">
    <property type="entry name" value="LEA14-like"/>
    <property type="match status" value="1"/>
</dbReference>
<evidence type="ECO:0000256" key="3">
    <source>
        <dbReference type="ARBA" id="ARBA00022989"/>
    </source>
</evidence>
<feature type="region of interest" description="Disordered" evidence="5">
    <location>
        <begin position="1"/>
        <end position="37"/>
    </location>
</feature>
<proteinExistence type="predicted"/>